<feature type="compositionally biased region" description="Basic and acidic residues" evidence="1">
    <location>
        <begin position="33"/>
        <end position="58"/>
    </location>
</feature>
<protein>
    <submittedName>
        <fullName evidence="2">Spore coat CotO family protein</fullName>
    </submittedName>
</protein>
<evidence type="ECO:0000313" key="3">
    <source>
        <dbReference type="Proteomes" id="UP000830326"/>
    </source>
</evidence>
<evidence type="ECO:0000313" key="2">
    <source>
        <dbReference type="EMBL" id="UOR13110.1"/>
    </source>
</evidence>
<organism evidence="2 3">
    <name type="scientific">Halobacillus amylolyticus</name>
    <dbReference type="NCBI Taxonomy" id="2932259"/>
    <lineage>
        <taxon>Bacteria</taxon>
        <taxon>Bacillati</taxon>
        <taxon>Bacillota</taxon>
        <taxon>Bacilli</taxon>
        <taxon>Bacillales</taxon>
        <taxon>Bacillaceae</taxon>
        <taxon>Halobacillus</taxon>
    </lineage>
</organism>
<dbReference type="InterPro" id="IPR025439">
    <property type="entry name" value="Spore_coat_CotO"/>
</dbReference>
<keyword evidence="3" id="KW-1185">Reference proteome</keyword>
<accession>A0ABY4HGZ2</accession>
<dbReference type="Pfam" id="PF14153">
    <property type="entry name" value="Spore_coat_CotO"/>
    <property type="match status" value="1"/>
</dbReference>
<feature type="region of interest" description="Disordered" evidence="1">
    <location>
        <begin position="1"/>
        <end position="118"/>
    </location>
</feature>
<dbReference type="EMBL" id="CP095075">
    <property type="protein sequence ID" value="UOR13110.1"/>
    <property type="molecule type" value="Genomic_DNA"/>
</dbReference>
<feature type="compositionally biased region" description="Basic and acidic residues" evidence="1">
    <location>
        <begin position="88"/>
        <end position="118"/>
    </location>
</feature>
<feature type="compositionally biased region" description="Polar residues" evidence="1">
    <location>
        <begin position="59"/>
        <end position="69"/>
    </location>
</feature>
<proteinExistence type="predicted"/>
<reference evidence="2" key="1">
    <citation type="submission" date="2022-04" db="EMBL/GenBank/DDBJ databases">
        <title>Halobacillus sp. isolated from saltern.</title>
        <authorList>
            <person name="Won M."/>
            <person name="Lee C.-M."/>
            <person name="Woen H.-Y."/>
            <person name="Kwon S.-W."/>
        </authorList>
    </citation>
    <scope>NUCLEOTIDE SEQUENCE</scope>
    <source>
        <strain evidence="2">SSHM10-5</strain>
    </source>
</reference>
<name>A0ABY4HGZ2_9BACI</name>
<dbReference type="Proteomes" id="UP000830326">
    <property type="component" value="Chromosome"/>
</dbReference>
<evidence type="ECO:0000256" key="1">
    <source>
        <dbReference type="SAM" id="MobiDB-lite"/>
    </source>
</evidence>
<dbReference type="RefSeq" id="WP_245034470.1">
    <property type="nucleotide sequence ID" value="NZ_CP095075.1"/>
</dbReference>
<gene>
    <name evidence="2" type="ORF">MUO15_06365</name>
</gene>
<sequence>MANRRKNAKPPVLYITQPHLDPVEISMQTSYHSETKENQSKSQPESESKGEPRSEPKSESTSQRYSSFEKQLRQRVPQSQNTKKKSQSKQEVEAVKSKADQTEESKKAESNRDRRQKFRDMTIEEKVNYFISLPAQVPKMKCEVSTPGEGQIRGYIQRYEEGMVYMKTFQKPFQKEVALEDIQSIRLLGF</sequence>